<dbReference type="PANTHER" id="PTHR33116:SF78">
    <property type="entry name" value="OS12G0587133 PROTEIN"/>
    <property type="match status" value="1"/>
</dbReference>
<evidence type="ECO:0000313" key="2">
    <source>
        <dbReference type="EMBL" id="MCH86180.1"/>
    </source>
</evidence>
<sequence>MWHPQGDPMSPYLFVLSMDKLTHIISDVIETGRWKPMRAGRNGPWISHLMFVDDLLIFGQATTETMTAVREVLDTFSAMSGHKVNYDKSSIFFSENVCTSLRTILSAQSGFKETNTLGNYLGVPALGRTPRVNDFNYLIEKVKKSLAGWKSKQLSLAGRITLAKSVIQAIPVYPMMSMPIPKSCLYKIDKIQRAFIWGDGEEKKKMHLISWNKITMPKHCGGVGLRRLDYMNDACLMKMGWSLMVGEHSLWGQVLLGKHGREFETRGKLTSPNDSALWKAIVRLWPKMEEFRCWNIGDGSRVNFWKDKWIDGQLRLIDVGANVPPEARDWKLKDMVNEREDWKFDMLSNILPPAIILRMHAILPPNTRDGADKLIWPGENSGRFTVHAAYKLIANNQVAESSTVWNQIWRINVMERIRVFVWQLKHGRLLTRQWLARMKLGEPYCDNCYQFEESILHVIRDCPIAVQTWQHLLHNNGRGDFFLAQL</sequence>
<dbReference type="SUPFAM" id="SSF56672">
    <property type="entry name" value="DNA/RNA polymerases"/>
    <property type="match status" value="1"/>
</dbReference>
<keyword evidence="3" id="KW-1185">Reference proteome</keyword>
<protein>
    <submittedName>
        <fullName evidence="2">RNA-directed DNA polymerase (Reverse transcriptase)</fullName>
    </submittedName>
</protein>
<evidence type="ECO:0000313" key="3">
    <source>
        <dbReference type="Proteomes" id="UP000265520"/>
    </source>
</evidence>
<dbReference type="PROSITE" id="PS50878">
    <property type="entry name" value="RT_POL"/>
    <property type="match status" value="1"/>
</dbReference>
<dbReference type="GO" id="GO:0003964">
    <property type="term" value="F:RNA-directed DNA polymerase activity"/>
    <property type="evidence" value="ECO:0007669"/>
    <property type="project" value="UniProtKB-KW"/>
</dbReference>
<keyword evidence="2" id="KW-0548">Nucleotidyltransferase</keyword>
<dbReference type="InterPro" id="IPR043502">
    <property type="entry name" value="DNA/RNA_pol_sf"/>
</dbReference>
<feature type="domain" description="Reverse transcriptase" evidence="1">
    <location>
        <begin position="1"/>
        <end position="125"/>
    </location>
</feature>
<dbReference type="Pfam" id="PF00078">
    <property type="entry name" value="RVT_1"/>
    <property type="match status" value="1"/>
</dbReference>
<reference evidence="2 3" key="1">
    <citation type="journal article" date="2018" name="Front. Plant Sci.">
        <title>Red Clover (Trifolium pratense) and Zigzag Clover (T. medium) - A Picture of Genomic Similarities and Differences.</title>
        <authorList>
            <person name="Dluhosova J."/>
            <person name="Istvanek J."/>
            <person name="Nedelnik J."/>
            <person name="Repkova J."/>
        </authorList>
    </citation>
    <scope>NUCLEOTIDE SEQUENCE [LARGE SCALE GENOMIC DNA]</scope>
    <source>
        <strain evidence="3">cv. 10/8</strain>
        <tissue evidence="2">Leaf</tissue>
    </source>
</reference>
<keyword evidence="2" id="KW-0808">Transferase</keyword>
<proteinExistence type="predicted"/>
<dbReference type="InterPro" id="IPR000477">
    <property type="entry name" value="RT_dom"/>
</dbReference>
<dbReference type="AlphaFoldDB" id="A0A392MFA1"/>
<name>A0A392MFA1_9FABA</name>
<evidence type="ECO:0000259" key="1">
    <source>
        <dbReference type="PROSITE" id="PS50878"/>
    </source>
</evidence>
<dbReference type="PANTHER" id="PTHR33116">
    <property type="entry name" value="REVERSE TRANSCRIPTASE ZINC-BINDING DOMAIN-CONTAINING PROTEIN-RELATED-RELATED"/>
    <property type="match status" value="1"/>
</dbReference>
<dbReference type="EMBL" id="LXQA010009879">
    <property type="protein sequence ID" value="MCH86180.1"/>
    <property type="molecule type" value="Genomic_DNA"/>
</dbReference>
<dbReference type="InterPro" id="IPR026960">
    <property type="entry name" value="RVT-Znf"/>
</dbReference>
<comment type="caution">
    <text evidence="2">The sequence shown here is derived from an EMBL/GenBank/DDBJ whole genome shotgun (WGS) entry which is preliminary data.</text>
</comment>
<organism evidence="2 3">
    <name type="scientific">Trifolium medium</name>
    <dbReference type="NCBI Taxonomy" id="97028"/>
    <lineage>
        <taxon>Eukaryota</taxon>
        <taxon>Viridiplantae</taxon>
        <taxon>Streptophyta</taxon>
        <taxon>Embryophyta</taxon>
        <taxon>Tracheophyta</taxon>
        <taxon>Spermatophyta</taxon>
        <taxon>Magnoliopsida</taxon>
        <taxon>eudicotyledons</taxon>
        <taxon>Gunneridae</taxon>
        <taxon>Pentapetalae</taxon>
        <taxon>rosids</taxon>
        <taxon>fabids</taxon>
        <taxon>Fabales</taxon>
        <taxon>Fabaceae</taxon>
        <taxon>Papilionoideae</taxon>
        <taxon>50 kb inversion clade</taxon>
        <taxon>NPAAA clade</taxon>
        <taxon>Hologalegina</taxon>
        <taxon>IRL clade</taxon>
        <taxon>Trifolieae</taxon>
        <taxon>Trifolium</taxon>
    </lineage>
</organism>
<dbReference type="Proteomes" id="UP000265520">
    <property type="component" value="Unassembled WGS sequence"/>
</dbReference>
<gene>
    <name evidence="2" type="ORF">A2U01_0007034</name>
</gene>
<dbReference type="Pfam" id="PF13966">
    <property type="entry name" value="zf-RVT"/>
    <property type="match status" value="1"/>
</dbReference>
<keyword evidence="2" id="KW-0695">RNA-directed DNA polymerase</keyword>
<accession>A0A392MFA1</accession>